<protein>
    <submittedName>
        <fullName evidence="1">Uncharacterized protein</fullName>
    </submittedName>
</protein>
<dbReference type="Proteomes" id="UP000005206">
    <property type="component" value="Chromosome 6"/>
</dbReference>
<reference evidence="1 2" key="1">
    <citation type="journal article" date="2009" name="PLoS Genet.">
        <title>The genome of Nectria haematococca: contribution of supernumerary chromosomes to gene expansion.</title>
        <authorList>
            <person name="Coleman J.J."/>
            <person name="Rounsley S.D."/>
            <person name="Rodriguez-Carres M."/>
            <person name="Kuo A."/>
            <person name="Wasmann C.C."/>
            <person name="Grimwood J."/>
            <person name="Schmutz J."/>
            <person name="Taga M."/>
            <person name="White G.J."/>
            <person name="Zhou S."/>
            <person name="Schwartz D.C."/>
            <person name="Freitag M."/>
            <person name="Ma L.J."/>
            <person name="Danchin E.G."/>
            <person name="Henrissat B."/>
            <person name="Coutinho P.M."/>
            <person name="Nelson D.R."/>
            <person name="Straney D."/>
            <person name="Napoli C.A."/>
            <person name="Barker B.M."/>
            <person name="Gribskov M."/>
            <person name="Rep M."/>
            <person name="Kroken S."/>
            <person name="Molnar I."/>
            <person name="Rensing C."/>
            <person name="Kennell J.C."/>
            <person name="Zamora J."/>
            <person name="Farman M.L."/>
            <person name="Selker E.U."/>
            <person name="Salamov A."/>
            <person name="Shapiro H."/>
            <person name="Pangilinan J."/>
            <person name="Lindquist E."/>
            <person name="Lamers C."/>
            <person name="Grigoriev I.V."/>
            <person name="Geiser D.M."/>
            <person name="Covert S.F."/>
            <person name="Temporini E."/>
            <person name="Vanetten H.D."/>
        </authorList>
    </citation>
    <scope>NUCLEOTIDE SEQUENCE [LARGE SCALE GENOMIC DNA]</scope>
    <source>
        <strain evidence="2">ATCC MYA-4622 / CBS 123669 / FGSC 9596 / NRRL 45880 / 77-13-4</strain>
    </source>
</reference>
<name>C7ZAI2_FUSV7</name>
<dbReference type="RefSeq" id="XP_003045394.1">
    <property type="nucleotide sequence ID" value="XM_003045348.1"/>
</dbReference>
<evidence type="ECO:0000313" key="2">
    <source>
        <dbReference type="Proteomes" id="UP000005206"/>
    </source>
</evidence>
<dbReference type="eggNOG" id="ENOG502RQG0">
    <property type="taxonomic scope" value="Eukaryota"/>
</dbReference>
<dbReference type="OrthoDB" id="5346581at2759"/>
<evidence type="ECO:0000313" key="1">
    <source>
        <dbReference type="EMBL" id="EEU39681.1"/>
    </source>
</evidence>
<dbReference type="OMA" id="CKSAYIH"/>
<dbReference type="HOGENOM" id="CLU_054623_1_0_1"/>
<proteinExistence type="predicted"/>
<accession>C7ZAI2</accession>
<dbReference type="InParanoid" id="C7ZAI2"/>
<organism evidence="1 2">
    <name type="scientific">Fusarium vanettenii (strain ATCC MYA-4622 / CBS 123669 / FGSC 9596 / NRRL 45880 / 77-13-4)</name>
    <name type="common">Fusarium solani subsp. pisi</name>
    <dbReference type="NCBI Taxonomy" id="660122"/>
    <lineage>
        <taxon>Eukaryota</taxon>
        <taxon>Fungi</taxon>
        <taxon>Dikarya</taxon>
        <taxon>Ascomycota</taxon>
        <taxon>Pezizomycotina</taxon>
        <taxon>Sordariomycetes</taxon>
        <taxon>Hypocreomycetidae</taxon>
        <taxon>Hypocreales</taxon>
        <taxon>Nectriaceae</taxon>
        <taxon>Fusarium</taxon>
        <taxon>Fusarium solani species complex</taxon>
        <taxon>Fusarium vanettenii</taxon>
    </lineage>
</organism>
<dbReference type="KEGG" id="nhe:NECHADRAFT_82106"/>
<dbReference type="GeneID" id="9672175"/>
<dbReference type="AlphaFoldDB" id="C7ZAI2"/>
<sequence>MDPNELKAHTDKLRRVARVAHEQRVPFGHIRSERHRNALDRAIKNALSTELAQFTYAQILDGLPTGDVAFDRRYPGVFGEHPIDSDHEELCPGAMEKAHEYYKQWNPEILIFDPKVIADYQVAEFGSKAFNLRLVELVAVTLHQVGALLFQLDLRIHQRDIDSIVNWRMPPIEGLVDVPPRPTLFNHHAYLDADIYPEGVADIVGYWAEDRILGGVAVFDRNDEDPTTTPNIYFHSCRRRQTHRVYQLRDDQQEALVNFLLADTSSLPPELNPLPVLSSAQNRIRVDSEIAITHHNIYRDIWERKPLTMEEKLTMERRPKSDLDYPELAEELFRINKQLGIPLPGLRERSPSF</sequence>
<dbReference type="EMBL" id="GG698912">
    <property type="protein sequence ID" value="EEU39681.1"/>
    <property type="molecule type" value="Genomic_DNA"/>
</dbReference>
<gene>
    <name evidence="1" type="ORF">NECHADRAFT_82106</name>
</gene>
<dbReference type="VEuPathDB" id="FungiDB:NECHADRAFT_82106"/>
<keyword evidence="2" id="KW-1185">Reference proteome</keyword>